<accession>A0A0E4HI65</accession>
<dbReference type="SUPFAM" id="SSF53756">
    <property type="entry name" value="UDP-Glycosyltransferase/glycogen phosphorylase"/>
    <property type="match status" value="1"/>
</dbReference>
<protein>
    <recommendedName>
        <fullName evidence="3">Glycosyltransferase</fullName>
    </recommendedName>
</protein>
<dbReference type="PATRIC" id="fig|1073571.4.peg.6618"/>
<dbReference type="EMBL" id="LN831776">
    <property type="protein sequence ID" value="CQR58544.1"/>
    <property type="molecule type" value="Genomic_DNA"/>
</dbReference>
<dbReference type="KEGG" id="pri:PRIO_6197"/>
<dbReference type="HOGENOM" id="CLU_041132_3_0_9"/>
<dbReference type="RefSeq" id="WP_046505893.1">
    <property type="nucleotide sequence ID" value="NZ_LN831776.1"/>
</dbReference>
<evidence type="ECO:0000313" key="2">
    <source>
        <dbReference type="Proteomes" id="UP000033163"/>
    </source>
</evidence>
<name>A0A0E4HI65_9BACL</name>
<dbReference type="Proteomes" id="UP000033163">
    <property type="component" value="Chromosome I"/>
</dbReference>
<proteinExistence type="predicted"/>
<dbReference type="Gene3D" id="3.40.50.2000">
    <property type="entry name" value="Glycogen Phosphorylase B"/>
    <property type="match status" value="2"/>
</dbReference>
<reference evidence="2" key="1">
    <citation type="submission" date="2015-03" db="EMBL/GenBank/DDBJ databases">
        <authorList>
            <person name="Wibberg D."/>
        </authorList>
    </citation>
    <scope>NUCLEOTIDE SEQUENCE [LARGE SCALE GENOMIC DNA]</scope>
</reference>
<organism evidence="1 2">
    <name type="scientific">Paenibacillus riograndensis SBR5</name>
    <dbReference type="NCBI Taxonomy" id="1073571"/>
    <lineage>
        <taxon>Bacteria</taxon>
        <taxon>Bacillati</taxon>
        <taxon>Bacillota</taxon>
        <taxon>Bacilli</taxon>
        <taxon>Bacillales</taxon>
        <taxon>Paenibacillaceae</taxon>
        <taxon>Paenibacillus</taxon>
        <taxon>Paenibacillus sonchi group</taxon>
    </lineage>
</organism>
<gene>
    <name evidence="1" type="ORF">PRIO_6197</name>
</gene>
<dbReference type="AlphaFoldDB" id="A0A0E4HI65"/>
<evidence type="ECO:0008006" key="3">
    <source>
        <dbReference type="Google" id="ProtNLM"/>
    </source>
</evidence>
<evidence type="ECO:0000313" key="1">
    <source>
        <dbReference type="EMBL" id="CQR58544.1"/>
    </source>
</evidence>
<sequence length="367" mass="43802">MVKIAYLMHIDWNWAKQRPHFIAEELSAVYDVDLIYIKQVANSSRYKKQEVCKKLNIRKLYKLPYSGKLKIIKKVECLLNKKIRSIDFSVYDLIWVTSPIIFNFIDFKHINNNSNIIYDCMDDYLEFTEHKKDLSKHKQLEEQLVCKSKMIITSSSTLKERLQSRYVEYIRDEEIYVINNAVSQKWLDKKDEYLQIVNRYSETSKYVIGYVGTISDWFDFDLLMYILSENKRVEFKLIGPSTVKKVLHPRITYIGAVSHDSLVTHVRDVDAFIMPFVVNKLIEAVDPVKIYEYIMFDKPIFCIRYPEAEKFYEYVSLYRDKHEVLGEINKMISGSHEVKESYEYLRDNTWIKRFNEIKKVINLAIDE</sequence>